<comment type="subcellular location">
    <subcellularLocation>
        <location evidence="4">Cytoplasm</location>
    </subcellularLocation>
</comment>
<protein>
    <recommendedName>
        <fullName evidence="4">Nucleoside triphosphate pyrophosphatase</fullName>
        <ecNumber evidence="4">3.6.1.9</ecNumber>
    </recommendedName>
    <alternativeName>
        <fullName evidence="4">Nucleotide pyrophosphatase</fullName>
        <shortName evidence="4">Nucleotide PPase</shortName>
    </alternativeName>
</protein>
<dbReference type="AlphaFoldDB" id="A0A6M0QS11"/>
<dbReference type="GO" id="GO:0047429">
    <property type="term" value="F:nucleoside triphosphate diphosphatase activity"/>
    <property type="evidence" value="ECO:0007669"/>
    <property type="project" value="UniProtKB-EC"/>
</dbReference>
<dbReference type="Pfam" id="PF02545">
    <property type="entry name" value="Maf"/>
    <property type="match status" value="1"/>
</dbReference>
<evidence type="ECO:0000256" key="4">
    <source>
        <dbReference type="HAMAP-Rule" id="MF_00528"/>
    </source>
</evidence>
<dbReference type="SUPFAM" id="SSF52972">
    <property type="entry name" value="ITPase-like"/>
    <property type="match status" value="1"/>
</dbReference>
<dbReference type="RefSeq" id="WP_164624606.1">
    <property type="nucleotide sequence ID" value="NZ_JAAIVJ010000003.1"/>
</dbReference>
<gene>
    <name evidence="5" type="ORF">G4Z14_08350</name>
</gene>
<keyword evidence="2 4" id="KW-0378">Hydrolase</keyword>
<comment type="function">
    <text evidence="4">Nucleoside triphosphate pyrophosphatase. May have a dual role in cell division arrest and in preventing the incorporation of modified nucleotides into cellular nucleic acids.</text>
</comment>
<comment type="caution">
    <text evidence="5">The sequence shown here is derived from an EMBL/GenBank/DDBJ whole genome shotgun (WGS) entry which is preliminary data.</text>
</comment>
<comment type="caution">
    <text evidence="4">Lacks conserved residue(s) required for the propagation of feature annotation.</text>
</comment>
<evidence type="ECO:0000256" key="2">
    <source>
        <dbReference type="ARBA" id="ARBA00022801"/>
    </source>
</evidence>
<name>A0A6M0QS11_9RHOB</name>
<dbReference type="GO" id="GO:0009117">
    <property type="term" value="P:nucleotide metabolic process"/>
    <property type="evidence" value="ECO:0007669"/>
    <property type="project" value="UniProtKB-KW"/>
</dbReference>
<dbReference type="Gene3D" id="3.90.950.10">
    <property type="match status" value="1"/>
</dbReference>
<dbReference type="EC" id="3.6.1.9" evidence="4"/>
<proteinExistence type="inferred from homology"/>
<dbReference type="CDD" id="cd00555">
    <property type="entry name" value="Maf"/>
    <property type="match status" value="1"/>
</dbReference>
<dbReference type="GO" id="GO:0005737">
    <property type="term" value="C:cytoplasm"/>
    <property type="evidence" value="ECO:0007669"/>
    <property type="project" value="UniProtKB-SubCell"/>
</dbReference>
<sequence length="199" mass="21737">MSQPFVLASSSAIRRDLLRNAGLEVSTQAARIDEDTIRQSLEAEAAKPRDIADALAEMKAAKVSARMPGALVLGCDQVLDFKGQVFAKPETAAEARQHLLALRGQTHSLLSAAVLYESGKPVWRHVGQARLTMRSFSDTYLDAYLTRNWPAIGHSVGGYQLESEGVRLFDRIEGDYFTILGLPLLPLLSYLATRGLIPA</sequence>
<comment type="catalytic activity">
    <reaction evidence="4">
        <text>a 2'-deoxyribonucleoside 5'-triphosphate + H2O = a 2'-deoxyribonucleoside 5'-phosphate + diphosphate + H(+)</text>
        <dbReference type="Rhea" id="RHEA:44644"/>
        <dbReference type="ChEBI" id="CHEBI:15377"/>
        <dbReference type="ChEBI" id="CHEBI:15378"/>
        <dbReference type="ChEBI" id="CHEBI:33019"/>
        <dbReference type="ChEBI" id="CHEBI:61560"/>
        <dbReference type="ChEBI" id="CHEBI:65317"/>
        <dbReference type="EC" id="3.6.1.9"/>
    </reaction>
</comment>
<keyword evidence="3 4" id="KW-0546">Nucleotide metabolism</keyword>
<comment type="similarity">
    <text evidence="4">Belongs to the Maf family.</text>
</comment>
<keyword evidence="4" id="KW-0963">Cytoplasm</keyword>
<comment type="catalytic activity">
    <reaction evidence="4">
        <text>a ribonucleoside 5'-triphosphate + H2O = a ribonucleoside 5'-phosphate + diphosphate + H(+)</text>
        <dbReference type="Rhea" id="RHEA:23996"/>
        <dbReference type="ChEBI" id="CHEBI:15377"/>
        <dbReference type="ChEBI" id="CHEBI:15378"/>
        <dbReference type="ChEBI" id="CHEBI:33019"/>
        <dbReference type="ChEBI" id="CHEBI:58043"/>
        <dbReference type="ChEBI" id="CHEBI:61557"/>
        <dbReference type="EC" id="3.6.1.9"/>
    </reaction>
</comment>
<dbReference type="InterPro" id="IPR003697">
    <property type="entry name" value="Maf-like"/>
</dbReference>
<dbReference type="HAMAP" id="MF_00528">
    <property type="entry name" value="Maf"/>
    <property type="match status" value="1"/>
</dbReference>
<organism evidence="5 6">
    <name type="scientific">Tabrizicola oligotrophica</name>
    <dbReference type="NCBI Taxonomy" id="2710650"/>
    <lineage>
        <taxon>Bacteria</taxon>
        <taxon>Pseudomonadati</taxon>
        <taxon>Pseudomonadota</taxon>
        <taxon>Alphaproteobacteria</taxon>
        <taxon>Rhodobacterales</taxon>
        <taxon>Paracoccaceae</taxon>
        <taxon>Tabrizicola</taxon>
    </lineage>
</organism>
<feature type="active site" description="Proton acceptor" evidence="4">
    <location>
        <position position="76"/>
    </location>
</feature>
<dbReference type="PANTHER" id="PTHR43213">
    <property type="entry name" value="BIFUNCTIONAL DTTP/UTP PYROPHOSPHATASE/METHYLTRANSFERASE PROTEIN-RELATED"/>
    <property type="match status" value="1"/>
</dbReference>
<accession>A0A6M0QS11</accession>
<evidence type="ECO:0000313" key="5">
    <source>
        <dbReference type="EMBL" id="NEY90309.1"/>
    </source>
</evidence>
<keyword evidence="6" id="KW-1185">Reference proteome</keyword>
<evidence type="ECO:0000256" key="3">
    <source>
        <dbReference type="ARBA" id="ARBA00023080"/>
    </source>
</evidence>
<comment type="cofactor">
    <cofactor evidence="1 4">
        <name>a divalent metal cation</name>
        <dbReference type="ChEBI" id="CHEBI:60240"/>
    </cofactor>
</comment>
<evidence type="ECO:0000256" key="1">
    <source>
        <dbReference type="ARBA" id="ARBA00001968"/>
    </source>
</evidence>
<dbReference type="Proteomes" id="UP000477782">
    <property type="component" value="Unassembled WGS sequence"/>
</dbReference>
<dbReference type="PANTHER" id="PTHR43213:SF5">
    <property type="entry name" value="BIFUNCTIONAL DTTP_UTP PYROPHOSPHATASE_METHYLTRANSFERASE PROTEIN-RELATED"/>
    <property type="match status" value="1"/>
</dbReference>
<evidence type="ECO:0000313" key="6">
    <source>
        <dbReference type="Proteomes" id="UP000477782"/>
    </source>
</evidence>
<reference evidence="5 6" key="1">
    <citation type="submission" date="2020-02" db="EMBL/GenBank/DDBJ databases">
        <authorList>
            <person name="Chen W.-M."/>
        </authorList>
    </citation>
    <scope>NUCLEOTIDE SEQUENCE [LARGE SCALE GENOMIC DNA]</scope>
    <source>
        <strain evidence="5 6">KMS-5</strain>
    </source>
</reference>
<dbReference type="InterPro" id="IPR029001">
    <property type="entry name" value="ITPase-like_fam"/>
</dbReference>
<dbReference type="EMBL" id="JAAIVJ010000003">
    <property type="protein sequence ID" value="NEY90309.1"/>
    <property type="molecule type" value="Genomic_DNA"/>
</dbReference>
<dbReference type="PIRSF" id="PIRSF006305">
    <property type="entry name" value="Maf"/>
    <property type="match status" value="1"/>
</dbReference>